<keyword evidence="13 26" id="KW-0472">Membrane</keyword>
<feature type="transmembrane region" description="Helical" evidence="26">
    <location>
        <begin position="518"/>
        <end position="542"/>
    </location>
</feature>
<dbReference type="RefSeq" id="XP_017309340.1">
    <property type="nucleotide sequence ID" value="XM_017453851.3"/>
</dbReference>
<dbReference type="Gene3D" id="3.30.200.20">
    <property type="entry name" value="Phosphorylase Kinase, domain 1"/>
    <property type="match status" value="1"/>
</dbReference>
<dbReference type="InterPro" id="IPR008266">
    <property type="entry name" value="Tyr_kinase_AS"/>
</dbReference>
<dbReference type="EC" id="2.7.10.1" evidence="2"/>
<dbReference type="AlphaFoldDB" id="A0A2D0PW35"/>
<dbReference type="SUPFAM" id="SSF48726">
    <property type="entry name" value="Immunoglobulin"/>
    <property type="match status" value="2"/>
</dbReference>
<dbReference type="GO" id="GO:0019221">
    <property type="term" value="P:cytokine-mediated signaling pathway"/>
    <property type="evidence" value="ECO:0007669"/>
    <property type="project" value="TreeGrafter"/>
</dbReference>
<dbReference type="InterPro" id="IPR017441">
    <property type="entry name" value="Protein_kinase_ATP_BS"/>
</dbReference>
<dbReference type="PROSITE" id="PS00109">
    <property type="entry name" value="PROTEIN_KINASE_TYR"/>
    <property type="match status" value="1"/>
</dbReference>
<evidence type="ECO:0000256" key="9">
    <source>
        <dbReference type="ARBA" id="ARBA00022777"/>
    </source>
</evidence>
<dbReference type="InterPro" id="IPR003599">
    <property type="entry name" value="Ig_sub"/>
</dbReference>
<evidence type="ECO:0000256" key="15">
    <source>
        <dbReference type="ARBA" id="ARBA00023157"/>
    </source>
</evidence>
<keyword evidence="27" id="KW-0732">Signal</keyword>
<dbReference type="InterPro" id="IPR013098">
    <property type="entry name" value="Ig_I-set"/>
</dbReference>
<feature type="domain" description="Ig-like" evidence="29">
    <location>
        <begin position="227"/>
        <end position="317"/>
    </location>
</feature>
<keyword evidence="8 21" id="KW-0547">Nucleotide-binding</keyword>
<evidence type="ECO:0000256" key="22">
    <source>
        <dbReference type="PIRSR" id="PIRSR000615-3"/>
    </source>
</evidence>
<comment type="catalytic activity">
    <reaction evidence="19">
        <text>L-tyrosyl-[protein] + ATP = O-phospho-L-tyrosyl-[protein] + ADP + H(+)</text>
        <dbReference type="Rhea" id="RHEA:10596"/>
        <dbReference type="Rhea" id="RHEA-COMP:10136"/>
        <dbReference type="Rhea" id="RHEA-COMP:20101"/>
        <dbReference type="ChEBI" id="CHEBI:15378"/>
        <dbReference type="ChEBI" id="CHEBI:30616"/>
        <dbReference type="ChEBI" id="CHEBI:46858"/>
        <dbReference type="ChEBI" id="CHEBI:61978"/>
        <dbReference type="ChEBI" id="CHEBI:456216"/>
        <dbReference type="EC" id="2.7.10.1"/>
    </reaction>
</comment>
<feature type="binding site" evidence="22">
    <location>
        <position position="795"/>
    </location>
    <ligand>
        <name>Mg(2+)</name>
        <dbReference type="ChEBI" id="CHEBI:18420"/>
    </ligand>
</feature>
<keyword evidence="12 26" id="KW-1133">Transmembrane helix</keyword>
<evidence type="ECO:0000256" key="25">
    <source>
        <dbReference type="RuleBase" id="RU000311"/>
    </source>
</evidence>
<evidence type="ECO:0000256" key="10">
    <source>
        <dbReference type="ARBA" id="ARBA00022840"/>
    </source>
</evidence>
<dbReference type="InterPro" id="IPR013151">
    <property type="entry name" value="Immunoglobulin_dom"/>
</dbReference>
<dbReference type="PANTHER" id="PTHR24416:SF356">
    <property type="entry name" value="RECEPTOR-TYPE TYROSINE-PROTEIN KINASE FLT3"/>
    <property type="match status" value="1"/>
</dbReference>
<dbReference type="GO" id="GO:0005886">
    <property type="term" value="C:plasma membrane"/>
    <property type="evidence" value="ECO:0007669"/>
    <property type="project" value="UniProtKB-SubCell"/>
</dbReference>
<dbReference type="GeneID" id="108256707"/>
<evidence type="ECO:0000256" key="24">
    <source>
        <dbReference type="PROSITE-ProRule" id="PRU10141"/>
    </source>
</evidence>
<keyword evidence="11" id="KW-0832">Ubl conjugation</keyword>
<dbReference type="PIRSF" id="PIRSF000615">
    <property type="entry name" value="TyrPK_CSF1-R"/>
    <property type="match status" value="1"/>
</dbReference>
<evidence type="ECO:0000256" key="16">
    <source>
        <dbReference type="ARBA" id="ARBA00023170"/>
    </source>
</evidence>
<dbReference type="Pfam" id="PF07714">
    <property type="entry name" value="PK_Tyr_Ser-Thr"/>
    <property type="match status" value="1"/>
</dbReference>
<evidence type="ECO:0000256" key="1">
    <source>
        <dbReference type="ARBA" id="ARBA00004251"/>
    </source>
</evidence>
<keyword evidence="4" id="KW-1003">Cell membrane</keyword>
<evidence type="ECO:0000256" key="8">
    <source>
        <dbReference type="ARBA" id="ARBA00022741"/>
    </source>
</evidence>
<keyword evidence="30" id="KW-1185">Reference proteome</keyword>
<evidence type="ECO:0000256" key="7">
    <source>
        <dbReference type="ARBA" id="ARBA00022692"/>
    </source>
</evidence>
<evidence type="ECO:0000256" key="23">
    <source>
        <dbReference type="PIRSR" id="PIRSR000615-4"/>
    </source>
</evidence>
<name>A0A2D0PW35_ICTPU</name>
<feature type="site" description="Important for interaction with phosphotyrosine-binding proteins" evidence="23">
    <location>
        <position position="934"/>
    </location>
</feature>
<evidence type="ECO:0000256" key="4">
    <source>
        <dbReference type="ARBA" id="ARBA00022475"/>
    </source>
</evidence>
<dbReference type="InterPro" id="IPR001824">
    <property type="entry name" value="Tyr_kinase_rcpt_3_CS"/>
</dbReference>
<dbReference type="Proteomes" id="UP000221080">
    <property type="component" value="Chromosome 23"/>
</dbReference>
<keyword evidence="7 25" id="KW-0812">Transmembrane</keyword>
<dbReference type="InterPro" id="IPR011009">
    <property type="entry name" value="Kinase-like_dom_sf"/>
</dbReference>
<dbReference type="GO" id="GO:0007169">
    <property type="term" value="P:cell surface receptor protein tyrosine kinase signaling pathway"/>
    <property type="evidence" value="ECO:0007669"/>
    <property type="project" value="InterPro"/>
</dbReference>
<dbReference type="PROSITE" id="PS00107">
    <property type="entry name" value="PROTEIN_KINASE_ATP"/>
    <property type="match status" value="1"/>
</dbReference>
<dbReference type="KEGG" id="ipu:108256707"/>
<evidence type="ECO:0000256" key="18">
    <source>
        <dbReference type="ARBA" id="ARBA00023319"/>
    </source>
</evidence>
<keyword evidence="14" id="KW-0829">Tyrosine-protein kinase</keyword>
<feature type="binding site" evidence="21">
    <location>
        <position position="794"/>
    </location>
    <ligand>
        <name>ATP</name>
        <dbReference type="ChEBI" id="CHEBI:30616"/>
    </ligand>
</feature>
<evidence type="ECO:0000256" key="20">
    <source>
        <dbReference type="PIRSR" id="PIRSR000615-1"/>
    </source>
</evidence>
<evidence type="ECO:0000256" key="21">
    <source>
        <dbReference type="PIRSR" id="PIRSR000615-2"/>
    </source>
</evidence>
<keyword evidence="5" id="KW-0597">Phosphoprotein</keyword>
<dbReference type="SUPFAM" id="SSF56112">
    <property type="entry name" value="Protein kinase-like (PK-like)"/>
    <property type="match status" value="1"/>
</dbReference>
<feature type="binding site" evidence="22">
    <location>
        <position position="566"/>
    </location>
    <ligand>
        <name>Mg(2+)</name>
        <dbReference type="ChEBI" id="CHEBI:18420"/>
    </ligand>
</feature>
<evidence type="ECO:0000256" key="26">
    <source>
        <dbReference type="SAM" id="Phobius"/>
    </source>
</evidence>
<evidence type="ECO:0000256" key="12">
    <source>
        <dbReference type="ARBA" id="ARBA00022989"/>
    </source>
</evidence>
<protein>
    <recommendedName>
        <fullName evidence="2">receptor protein-tyrosine kinase</fullName>
        <ecNumber evidence="2">2.7.10.1</ecNumber>
    </recommendedName>
</protein>
<evidence type="ECO:0000256" key="13">
    <source>
        <dbReference type="ARBA" id="ARBA00023136"/>
    </source>
</evidence>
<dbReference type="GO" id="GO:0005524">
    <property type="term" value="F:ATP binding"/>
    <property type="evidence" value="ECO:0007669"/>
    <property type="project" value="UniProtKB-UniRule"/>
</dbReference>
<evidence type="ECO:0000256" key="6">
    <source>
        <dbReference type="ARBA" id="ARBA00022679"/>
    </source>
</evidence>
<dbReference type="PROSITE" id="PS50011">
    <property type="entry name" value="PROTEIN_KINASE_DOM"/>
    <property type="match status" value="1"/>
</dbReference>
<feature type="binding site" evidence="21">
    <location>
        <begin position="594"/>
        <end position="601"/>
    </location>
    <ligand>
        <name>ATP</name>
        <dbReference type="ChEBI" id="CHEBI:30616"/>
    </ligand>
</feature>
<proteinExistence type="inferred from homology"/>
<keyword evidence="22" id="KW-0479">Metal-binding</keyword>
<feature type="binding site" evidence="21 24">
    <location>
        <position position="621"/>
    </location>
    <ligand>
        <name>ATP</name>
        <dbReference type="ChEBI" id="CHEBI:30616"/>
    </ligand>
</feature>
<evidence type="ECO:0000259" key="29">
    <source>
        <dbReference type="PROSITE" id="PS50835"/>
    </source>
</evidence>
<organism evidence="30 31">
    <name type="scientific">Ictalurus punctatus</name>
    <name type="common">Channel catfish</name>
    <name type="synonym">Silurus punctatus</name>
    <dbReference type="NCBI Taxonomy" id="7998"/>
    <lineage>
        <taxon>Eukaryota</taxon>
        <taxon>Metazoa</taxon>
        <taxon>Chordata</taxon>
        <taxon>Craniata</taxon>
        <taxon>Vertebrata</taxon>
        <taxon>Euteleostomi</taxon>
        <taxon>Actinopterygii</taxon>
        <taxon>Neopterygii</taxon>
        <taxon>Teleostei</taxon>
        <taxon>Ostariophysi</taxon>
        <taxon>Siluriformes</taxon>
        <taxon>Ictaluridae</taxon>
        <taxon>Ictalurus</taxon>
    </lineage>
</organism>
<dbReference type="FunFam" id="1.10.510.10:FF:000140">
    <property type="entry name" value="Platelet-derived growth factor receptor beta"/>
    <property type="match status" value="1"/>
</dbReference>
<dbReference type="GO" id="GO:0030183">
    <property type="term" value="P:B cell differentiation"/>
    <property type="evidence" value="ECO:0007669"/>
    <property type="project" value="TreeGrafter"/>
</dbReference>
<comment type="subcellular location">
    <subcellularLocation>
        <location evidence="1">Cell membrane</location>
        <topology evidence="1">Single-pass type I membrane protein</topology>
    </subcellularLocation>
    <subcellularLocation>
        <location evidence="25">Membrane</location>
        <topology evidence="25">Single-pass type I membrane protein</topology>
    </subcellularLocation>
</comment>
<evidence type="ECO:0000256" key="3">
    <source>
        <dbReference type="ARBA" id="ARBA00022473"/>
    </source>
</evidence>
<feature type="binding site" evidence="22">
    <location>
        <position position="808"/>
    </location>
    <ligand>
        <name>Mg(2+)</name>
        <dbReference type="ChEBI" id="CHEBI:18420"/>
    </ligand>
</feature>
<dbReference type="GO" id="GO:0046872">
    <property type="term" value="F:metal ion binding"/>
    <property type="evidence" value="ECO:0007669"/>
    <property type="project" value="UniProtKB-KW"/>
</dbReference>
<evidence type="ECO:0000256" key="17">
    <source>
        <dbReference type="ARBA" id="ARBA00023180"/>
    </source>
</evidence>
<dbReference type="GO" id="GO:0019838">
    <property type="term" value="F:growth factor binding"/>
    <property type="evidence" value="ECO:0007669"/>
    <property type="project" value="TreeGrafter"/>
</dbReference>
<dbReference type="InterPro" id="IPR050122">
    <property type="entry name" value="RTK"/>
</dbReference>
<dbReference type="SMART" id="SM00409">
    <property type="entry name" value="IG"/>
    <property type="match status" value="1"/>
</dbReference>
<keyword evidence="16 25" id="KW-0675">Receptor</keyword>
<feature type="domain" description="Ig-like" evidence="29">
    <location>
        <begin position="141"/>
        <end position="219"/>
    </location>
</feature>
<dbReference type="GO" id="GO:0043235">
    <property type="term" value="C:receptor complex"/>
    <property type="evidence" value="ECO:0007669"/>
    <property type="project" value="TreeGrafter"/>
</dbReference>
<dbReference type="FunFam" id="3.30.200.20:FF:000366">
    <property type="entry name" value="receptor-type tyrosine-protein kinase FLT3"/>
    <property type="match status" value="1"/>
</dbReference>
<keyword evidence="9 31" id="KW-0418">Kinase</keyword>
<dbReference type="InterPro" id="IPR007110">
    <property type="entry name" value="Ig-like_dom"/>
</dbReference>
<keyword evidence="22" id="KW-0460">Magnesium</keyword>
<dbReference type="InterPro" id="IPR000719">
    <property type="entry name" value="Prot_kinase_dom"/>
</dbReference>
<evidence type="ECO:0000259" key="28">
    <source>
        <dbReference type="PROSITE" id="PS50011"/>
    </source>
</evidence>
<dbReference type="Gene3D" id="1.10.510.10">
    <property type="entry name" value="Transferase(Phosphotransferase) domain 1"/>
    <property type="match status" value="1"/>
</dbReference>
<evidence type="ECO:0000256" key="5">
    <source>
        <dbReference type="ARBA" id="ARBA00022553"/>
    </source>
</evidence>
<reference evidence="31" key="2">
    <citation type="submission" date="2025-08" db="UniProtKB">
        <authorList>
            <consortium name="RefSeq"/>
        </authorList>
    </citation>
    <scope>IDENTIFICATION</scope>
    <source>
        <tissue evidence="31">Blood</tissue>
    </source>
</reference>
<feature type="active site" description="Proton acceptor" evidence="20">
    <location>
        <position position="790"/>
    </location>
</feature>
<evidence type="ECO:0000313" key="31">
    <source>
        <dbReference type="RefSeq" id="XP_017309340.1"/>
    </source>
</evidence>
<dbReference type="InterPro" id="IPR036179">
    <property type="entry name" value="Ig-like_dom_sf"/>
</dbReference>
<reference evidence="30" key="1">
    <citation type="journal article" date="2016" name="Nat. Commun.">
        <title>The channel catfish genome sequence provides insights into the evolution of scale formation in teleosts.</title>
        <authorList>
            <person name="Liu Z."/>
            <person name="Liu S."/>
            <person name="Yao J."/>
            <person name="Bao L."/>
            <person name="Zhang J."/>
            <person name="Li Y."/>
            <person name="Jiang C."/>
            <person name="Sun L."/>
            <person name="Wang R."/>
            <person name="Zhang Y."/>
            <person name="Zhou T."/>
            <person name="Zeng Q."/>
            <person name="Fu Q."/>
            <person name="Gao S."/>
            <person name="Li N."/>
            <person name="Koren S."/>
            <person name="Jiang Y."/>
            <person name="Zimin A."/>
            <person name="Xu P."/>
            <person name="Phillippy A.M."/>
            <person name="Geng X."/>
            <person name="Song L."/>
            <person name="Sun F."/>
            <person name="Li C."/>
            <person name="Wang X."/>
            <person name="Chen A."/>
            <person name="Jin Y."/>
            <person name="Yuan Z."/>
            <person name="Yang Y."/>
            <person name="Tan S."/>
            <person name="Peatman E."/>
            <person name="Lu J."/>
            <person name="Qin Z."/>
            <person name="Dunham R."/>
            <person name="Li Z."/>
            <person name="Sonstegard T."/>
            <person name="Feng J."/>
            <person name="Danzmann R.G."/>
            <person name="Schroeder S."/>
            <person name="Scheffler B."/>
            <person name="Duke M.V."/>
            <person name="Ballard L."/>
            <person name="Kucuktas H."/>
            <person name="Kaltenboeck L."/>
            <person name="Liu H."/>
            <person name="Armbruster J."/>
            <person name="Xie Y."/>
            <person name="Kirby M.L."/>
            <person name="Tian Y."/>
            <person name="Flanagan M.E."/>
            <person name="Mu W."/>
            <person name="Waldbieser G.C."/>
        </authorList>
    </citation>
    <scope>NUCLEOTIDE SEQUENCE [LARGE SCALE GENOMIC DNA]</scope>
    <source>
        <strain evidence="30">SDA103</strain>
    </source>
</reference>
<keyword evidence="6" id="KW-0808">Transferase</keyword>
<keyword evidence="3" id="KW-0217">Developmental protein</keyword>
<evidence type="ECO:0000256" key="11">
    <source>
        <dbReference type="ARBA" id="ARBA00022843"/>
    </source>
</evidence>
<sequence length="995" mass="114022">MLLCAQTMQLRQDTLLMVFLLLEFSAFVCSETLQQMDMRDGHWHRLPCVSEKTIVRCKLSEVYLQDSQTTLLEVVAGQMVEIHLRSDSLENSTRCFWEQRGMSNLLLSESFERGMDGIYTVFCGDSKAANISVRIQSEKRPSVPQLTVNNGEDYSVYFLCASEGNPQPTIMWYENEKRISPEEIKNTENEVTKSKLSSFNYHSSNIKCCATNSHGEECSYIYLYDLDSAMLNSEAPQILLRPGQSLSLQCNKMQPDDKNKKFDLKWYFNNQTELKGVSSSYYSRNIEYYSIASVNEKDSGEYRCTSSHGQAKAIKVQVLENDLLEILKLNKHVTIQDKDKANFCFHIEVLSHPKAQCHWITPRGTIVQCDTTQYLWGKSTFTLCNPEPGQYQIQLRAGRKVVTESMSLCVTDTPKFLLLQDLAQVTCMTKSVFPVNVSWMTCPSNADFRDPSVWKQTYADTTEYSDSEQFCQKNVVVSRPLSDVNDHFVKCCNNNNNNNTVSYCSEQILVKIASANSLSLVVICSLLVFALMLVSVLLFHFIRKKKPGYKAQIQMIQMVGPSDNDYIYIDFKDFKYNQKLEFPRENLELGKELGSGAFGMVVQATAYGISKPGVSMQVAVKMLKEKHQTVEKEALMSELKMLTYIGHHVNIVNLLGACTGTGPIYLIFQFCHHGDLLNYLKNNREHFYKSLTDAFNKDRFSSLYNSYQRKRNSRFFGDFVQSGDNPYVPMAPVNKEQEALLSSTDINEDIFENEDEEDHQTLTYEDLLSFSYQVAKGMEFLSCKNCIHRDLAARNILVTRSRLVKIGDFGLARDIENDSNYVVRGNARLPVKWMAPESIFKGMYTMQSDVWSYGILLWEIFSLGVTPYPGIKVDNTFYALIERGFQMERPYYASEAVYKVMCRCWALEPKDRPCFSKLVAFMEFQLSDFEERLYYNIKGQKNCDSVYQNTPVTSEPPEILKEDAVQSSVTDSSCDTETNHTTTQLQEDMEIITYH</sequence>
<dbReference type="Gene3D" id="2.60.40.10">
    <property type="entry name" value="Immunoglobulins"/>
    <property type="match status" value="2"/>
</dbReference>
<dbReference type="Pfam" id="PF00047">
    <property type="entry name" value="ig"/>
    <property type="match status" value="1"/>
</dbReference>
<keyword evidence="18 25" id="KW-0393">Immunoglobulin domain</keyword>
<dbReference type="CTD" id="2322"/>
<evidence type="ECO:0000313" key="30">
    <source>
        <dbReference type="Proteomes" id="UP000221080"/>
    </source>
</evidence>
<dbReference type="PROSITE" id="PS50835">
    <property type="entry name" value="IG_LIKE"/>
    <property type="match status" value="2"/>
</dbReference>
<comment type="similarity">
    <text evidence="25">Belongs to the protein kinase superfamily. Tyr protein kinase family. CSF-1/PDGF receptor subfamily.</text>
</comment>
<dbReference type="PROSITE" id="PS00240">
    <property type="entry name" value="RECEPTOR_TYR_KIN_III"/>
    <property type="match status" value="1"/>
</dbReference>
<gene>
    <name evidence="31" type="primary">flt3</name>
</gene>
<feature type="chain" id="PRO_5012384010" description="receptor protein-tyrosine kinase" evidence="27">
    <location>
        <begin position="31"/>
        <end position="995"/>
    </location>
</feature>
<dbReference type="OrthoDB" id="3256376at2759"/>
<evidence type="ECO:0000256" key="14">
    <source>
        <dbReference type="ARBA" id="ARBA00023137"/>
    </source>
</evidence>
<dbReference type="SMART" id="SM00219">
    <property type="entry name" value="TyrKc"/>
    <property type="match status" value="1"/>
</dbReference>
<keyword evidence="17" id="KW-0325">Glycoprotein</keyword>
<evidence type="ECO:0000256" key="19">
    <source>
        <dbReference type="ARBA" id="ARBA00051243"/>
    </source>
</evidence>
<feature type="domain" description="Protein kinase" evidence="28">
    <location>
        <begin position="587"/>
        <end position="925"/>
    </location>
</feature>
<dbReference type="InterPro" id="IPR013783">
    <property type="entry name" value="Ig-like_fold"/>
</dbReference>
<dbReference type="InterPro" id="IPR020635">
    <property type="entry name" value="Tyr_kinase_cat_dom"/>
</dbReference>
<keyword evidence="10 21" id="KW-0067">ATP-binding</keyword>
<dbReference type="InterPro" id="IPR001245">
    <property type="entry name" value="Ser-Thr/Tyr_kinase_cat_dom"/>
</dbReference>
<dbReference type="Pfam" id="PF07679">
    <property type="entry name" value="I-set"/>
    <property type="match status" value="1"/>
</dbReference>
<feature type="signal peptide" evidence="27">
    <location>
        <begin position="1"/>
        <end position="30"/>
    </location>
</feature>
<evidence type="ECO:0000256" key="2">
    <source>
        <dbReference type="ARBA" id="ARBA00011902"/>
    </source>
</evidence>
<keyword evidence="15" id="KW-1015">Disulfide bond</keyword>
<dbReference type="PANTHER" id="PTHR24416">
    <property type="entry name" value="TYROSINE-PROTEIN KINASE RECEPTOR"/>
    <property type="match status" value="1"/>
</dbReference>
<dbReference type="GO" id="GO:0004714">
    <property type="term" value="F:transmembrane receptor protein tyrosine kinase activity"/>
    <property type="evidence" value="ECO:0007669"/>
    <property type="project" value="UniProtKB-EC"/>
</dbReference>
<accession>A0A2D0PW35</accession>
<evidence type="ECO:0000256" key="27">
    <source>
        <dbReference type="SAM" id="SignalP"/>
    </source>
</evidence>